<name>A0A1M6RM44_PSETH</name>
<dbReference type="EMBL" id="FRAP01000005">
    <property type="protein sequence ID" value="SHK33506.1"/>
    <property type="molecule type" value="Genomic_DNA"/>
</dbReference>
<reference evidence="1 2" key="1">
    <citation type="submission" date="2016-11" db="EMBL/GenBank/DDBJ databases">
        <authorList>
            <person name="Jaros S."/>
            <person name="Januszkiewicz K."/>
            <person name="Wedrychowicz H."/>
        </authorList>
    </citation>
    <scope>NUCLEOTIDE SEQUENCE [LARGE SCALE GENOMIC DNA]</scope>
    <source>
        <strain evidence="1 2">DSM 43832</strain>
    </source>
</reference>
<keyword evidence="2" id="KW-1185">Reference proteome</keyword>
<sequence length="64" mass="6788">MIAESERGIDVRNRSVQPHGAVLARAADGVLELRVAGAVPLTEAATAFARVAEPGQRGRWLLLP</sequence>
<accession>A0A1M6RM44</accession>
<dbReference type="AlphaFoldDB" id="A0A1M6RM44"/>
<organism evidence="1 2">
    <name type="scientific">Pseudonocardia thermophila</name>
    <dbReference type="NCBI Taxonomy" id="1848"/>
    <lineage>
        <taxon>Bacteria</taxon>
        <taxon>Bacillati</taxon>
        <taxon>Actinomycetota</taxon>
        <taxon>Actinomycetes</taxon>
        <taxon>Pseudonocardiales</taxon>
        <taxon>Pseudonocardiaceae</taxon>
        <taxon>Pseudonocardia</taxon>
    </lineage>
</organism>
<evidence type="ECO:0000313" key="1">
    <source>
        <dbReference type="EMBL" id="SHK33506.1"/>
    </source>
</evidence>
<evidence type="ECO:0008006" key="3">
    <source>
        <dbReference type="Google" id="ProtNLM"/>
    </source>
</evidence>
<dbReference type="Proteomes" id="UP000184363">
    <property type="component" value="Unassembled WGS sequence"/>
</dbReference>
<gene>
    <name evidence="1" type="ORF">SAMN05443637_10563</name>
</gene>
<proteinExistence type="predicted"/>
<protein>
    <recommendedName>
        <fullName evidence="3">Zinc-binding dehydrogenase</fullName>
    </recommendedName>
</protein>
<evidence type="ECO:0000313" key="2">
    <source>
        <dbReference type="Proteomes" id="UP000184363"/>
    </source>
</evidence>